<accession>A0A4Q1C9N7</accession>
<evidence type="ECO:0000256" key="1">
    <source>
        <dbReference type="SAM" id="Phobius"/>
    </source>
</evidence>
<keyword evidence="1" id="KW-0812">Transmembrane</keyword>
<keyword evidence="1" id="KW-1133">Transmembrane helix</keyword>
<keyword evidence="1" id="KW-0472">Membrane</keyword>
<sequence length="102" mass="11302">MSDSSSNFSFPHRTPVFTAVIVILCFAAFGWLARRIYVPHAATVQPVEGVLTPAERKARLDEHHAKDQAAATSYGWVDQSKGVVRLPIDRAIELTVRDLAKK</sequence>
<comment type="caution">
    <text evidence="2">The sequence shown here is derived from an EMBL/GenBank/DDBJ whole genome shotgun (WGS) entry which is preliminary data.</text>
</comment>
<dbReference type="Proteomes" id="UP000290218">
    <property type="component" value="Unassembled WGS sequence"/>
</dbReference>
<keyword evidence="3" id="KW-1185">Reference proteome</keyword>
<proteinExistence type="predicted"/>
<dbReference type="RefSeq" id="WP_129047112.1">
    <property type="nucleotide sequence ID" value="NZ_SDHX01000001.1"/>
</dbReference>
<dbReference type="OrthoDB" id="195339at2"/>
<evidence type="ECO:0000313" key="3">
    <source>
        <dbReference type="Proteomes" id="UP000290218"/>
    </source>
</evidence>
<evidence type="ECO:0000313" key="2">
    <source>
        <dbReference type="EMBL" id="RXK55747.1"/>
    </source>
</evidence>
<dbReference type="AlphaFoldDB" id="A0A4Q1C9N7"/>
<name>A0A4Q1C9N7_9BACT</name>
<protein>
    <submittedName>
        <fullName evidence="2">Uncharacterized protein</fullName>
    </submittedName>
</protein>
<organism evidence="2 3">
    <name type="scientific">Oleiharenicola lentus</name>
    <dbReference type="NCBI Taxonomy" id="2508720"/>
    <lineage>
        <taxon>Bacteria</taxon>
        <taxon>Pseudomonadati</taxon>
        <taxon>Verrucomicrobiota</taxon>
        <taxon>Opitutia</taxon>
        <taxon>Opitutales</taxon>
        <taxon>Opitutaceae</taxon>
        <taxon>Oleiharenicola</taxon>
    </lineage>
</organism>
<feature type="transmembrane region" description="Helical" evidence="1">
    <location>
        <begin position="15"/>
        <end position="33"/>
    </location>
</feature>
<gene>
    <name evidence="2" type="ORF">ESB00_07640</name>
</gene>
<reference evidence="2 3" key="1">
    <citation type="submission" date="2019-01" db="EMBL/GenBank/DDBJ databases">
        <title>Lacunisphaera sp. strain TWA-58.</title>
        <authorList>
            <person name="Chen W.-M."/>
        </authorList>
    </citation>
    <scope>NUCLEOTIDE SEQUENCE [LARGE SCALE GENOMIC DNA]</scope>
    <source>
        <strain evidence="2 3">TWA-58</strain>
    </source>
</reference>
<dbReference type="EMBL" id="SDHX01000001">
    <property type="protein sequence ID" value="RXK55747.1"/>
    <property type="molecule type" value="Genomic_DNA"/>
</dbReference>